<keyword evidence="3" id="KW-1185">Reference proteome</keyword>
<dbReference type="EMBL" id="AYKW01000002">
    <property type="protein sequence ID" value="PIL36031.1"/>
    <property type="molecule type" value="Genomic_DNA"/>
</dbReference>
<evidence type="ECO:0000256" key="1">
    <source>
        <dbReference type="SAM" id="Coils"/>
    </source>
</evidence>
<evidence type="ECO:0000313" key="3">
    <source>
        <dbReference type="Proteomes" id="UP000230002"/>
    </source>
</evidence>
<reference evidence="2 3" key="1">
    <citation type="journal article" date="2015" name="Sci. Rep.">
        <title>Chromosome-level genome map provides insights into diverse defense mechanisms in the medicinal fungus Ganoderma sinense.</title>
        <authorList>
            <person name="Zhu Y."/>
            <person name="Xu J."/>
            <person name="Sun C."/>
            <person name="Zhou S."/>
            <person name="Xu H."/>
            <person name="Nelson D.R."/>
            <person name="Qian J."/>
            <person name="Song J."/>
            <person name="Luo H."/>
            <person name="Xiang L."/>
            <person name="Li Y."/>
            <person name="Xu Z."/>
            <person name="Ji A."/>
            <person name="Wang L."/>
            <person name="Lu S."/>
            <person name="Hayward A."/>
            <person name="Sun W."/>
            <person name="Li X."/>
            <person name="Schwartz D.C."/>
            <person name="Wang Y."/>
            <person name="Chen S."/>
        </authorList>
    </citation>
    <scope>NUCLEOTIDE SEQUENCE [LARGE SCALE GENOMIC DNA]</scope>
    <source>
        <strain evidence="2 3">ZZ0214-1</strain>
    </source>
</reference>
<feature type="coiled-coil region" evidence="1">
    <location>
        <begin position="173"/>
        <end position="200"/>
    </location>
</feature>
<dbReference type="InterPro" id="IPR004242">
    <property type="entry name" value="Transposase_21"/>
</dbReference>
<accession>A0A2G8SQI3</accession>
<organism evidence="2 3">
    <name type="scientific">Ganoderma sinense ZZ0214-1</name>
    <dbReference type="NCBI Taxonomy" id="1077348"/>
    <lineage>
        <taxon>Eukaryota</taxon>
        <taxon>Fungi</taxon>
        <taxon>Dikarya</taxon>
        <taxon>Basidiomycota</taxon>
        <taxon>Agaricomycotina</taxon>
        <taxon>Agaricomycetes</taxon>
        <taxon>Polyporales</taxon>
        <taxon>Polyporaceae</taxon>
        <taxon>Ganoderma</taxon>
    </lineage>
</organism>
<dbReference type="PANTHER" id="PTHR46579:SF2">
    <property type="entry name" value="C2H2-TYPE DOMAIN-CONTAINING PROTEIN"/>
    <property type="match status" value="1"/>
</dbReference>
<gene>
    <name evidence="2" type="ORF">GSI_01691</name>
</gene>
<dbReference type="Pfam" id="PF02992">
    <property type="entry name" value="Transposase_21"/>
    <property type="match status" value="1"/>
</dbReference>
<dbReference type="PANTHER" id="PTHR46579">
    <property type="entry name" value="F5/8 TYPE C DOMAIN-CONTAINING PROTEIN-RELATED"/>
    <property type="match status" value="1"/>
</dbReference>
<dbReference type="OrthoDB" id="3247418at2759"/>
<protein>
    <recommendedName>
        <fullName evidence="4">DUF4218 domain-containing protein</fullName>
    </recommendedName>
</protein>
<comment type="caution">
    <text evidence="2">The sequence shown here is derived from an EMBL/GenBank/DDBJ whole genome shotgun (WGS) entry which is preliminary data.</text>
</comment>
<keyword evidence="1" id="KW-0175">Coiled coil</keyword>
<dbReference type="Proteomes" id="UP000230002">
    <property type="component" value="Unassembled WGS sequence"/>
</dbReference>
<evidence type="ECO:0000313" key="2">
    <source>
        <dbReference type="EMBL" id="PIL36031.1"/>
    </source>
</evidence>
<proteinExistence type="predicted"/>
<sequence>MGMVMLDLSQHRHIQERRWWFPWMSITKRHLCVTEMTRDFVAFCENFAVAQSNVDPGGVSNDGFPSQAANLVRSETNVKCGEALDSDATSSESGDSDARQRILELGEIRSILDRAEQRFRHPILKFTTPPEQFSDPPSDLDVTDPPTARFVQYRTETLPTLHARVAHLLLIGNRDADRQQERLLKDIEHYTQQAVQAELRAWREKVLKLPIQGLDMFGDGPEIVFTGNAYFSPFMITLLTELRTTDDVFSARKAMQPFISVALFIAVVLHGMASVARPEIAFVLSGLRAMLFGAFVWCNAPARSVTSIQRLLIDCIPRDVRTALRILHLEPDIIRYACCPECSNIYPPDPLNEDDPYPHYCSAILANDDRCGAQLVFEKKQAPKGKGQPERTVFKAIRIFPYRTLKSWLKVFLSRPEVDAALAAGWNLTDSAGVWSDIMNSPAIRHFRGPDNHTLFSVQKHGAVNLVFCLFVDWFNPYGNKKAGKSHSVGAMYMACLNLPIEMRYAPENIYLAGVIPGPREPRLDELNHFLRPLVDELLVLWTRGLYLSRTALRWMGRFVRAAMIPLVCDLPAMRKVAGFAGHASKHFCSFCSLPKDDIHNLNRATWPPRASWAQHEKLATEWRDGTKAQRDQIFNEHGIRWSELLRLPYWDPTRFALLDSMHNLFLGELRHHCMEVWGIDIKDKPSGQKIHPHTPEEQKKFLDKAIAALTKGSATALEKLRKGYIIAISRNNNISPSGAVFTKSAYIDALLKWVQVVGVQAVRVPPVLDYDAKEFHLSTDLSKFQVLSYEILEAIRGDLKATFLPSWLERPPSNFGNPSHGKLKADQWRTVCTVNLVITLVRLWASPEASARDKELLENFLHLVSAVDLASRRSMTEGRAAAYDKHMFEYLCGLRDMFDHEFVPNHHLSLHLYECLVLFGPVHGWWAFPFERYNGLLRRININYKPAEIPLTLMRYFYLGGNLRNLLADLDFPEDTEYTEMVHSFHDTFAIATRARPDVLNPLSPRLGRTTERTRAPEVELDTTTYDAILELVNKSGDELFASARVNVLDRAGRLPLSPTAEDAARVIRDRIVFATRAKGERNSFVIFKDQDRGTRAGQIRRIVLHTRRKNGELVTEPFLLVDAFQPLSEEHARHDPYRQWPDIQTKLYYKTFENDVRVIRLNDIKSHFAALFYTPDALGRECVVVRDLDRVGQASSV</sequence>
<name>A0A2G8SQI3_9APHY</name>
<dbReference type="AlphaFoldDB" id="A0A2G8SQI3"/>
<dbReference type="STRING" id="1077348.A0A2G8SQI3"/>
<evidence type="ECO:0008006" key="4">
    <source>
        <dbReference type="Google" id="ProtNLM"/>
    </source>
</evidence>